<dbReference type="AlphaFoldDB" id="A0A9P0MCG6"/>
<dbReference type="PANTHER" id="PTHR11999">
    <property type="entry name" value="GROUP II PYRIDOXAL-5-PHOSPHATE DECARBOXYLASE"/>
    <property type="match status" value="1"/>
</dbReference>
<evidence type="ECO:0000313" key="3">
    <source>
        <dbReference type="EMBL" id="CAH2010558.1"/>
    </source>
</evidence>
<evidence type="ECO:0000256" key="2">
    <source>
        <dbReference type="SAM" id="MobiDB-lite"/>
    </source>
</evidence>
<sequence length="232" mass="26498">MFVLFQLGLVCFRLKGTDQLNKQLLLNINESGRLHMVPAQVNEKYIIRFSVNDVNAKEADIDIAWQIIKEYAEDVLAQNIEKERARELQDEVYDLLERKKKETLAHKRSFFVRMVSDPKIYNPSVARNLPSSRRHLTETETEDLDDKGSSVRPPTRASWVSWPLAFLFQGITEEGSSSDVPIRFRHLDTKVHLKPNERATNGGNGGSNSPSPEGESCKSPRRTPSPSQERKH</sequence>
<comment type="caution">
    <text evidence="3">The sequence shown here is derived from an EMBL/GenBank/DDBJ whole genome shotgun (WGS) entry which is preliminary data.</text>
</comment>
<name>A0A9P0MCG6_ACAOB</name>
<accession>A0A9P0MCG6</accession>
<dbReference type="Gene3D" id="3.90.1150.10">
    <property type="entry name" value="Aspartate Aminotransferase, domain 1"/>
    <property type="match status" value="1"/>
</dbReference>
<feature type="region of interest" description="Disordered" evidence="2">
    <location>
        <begin position="191"/>
        <end position="232"/>
    </location>
</feature>
<dbReference type="GO" id="GO:0016831">
    <property type="term" value="F:carboxy-lyase activity"/>
    <property type="evidence" value="ECO:0007669"/>
    <property type="project" value="UniProtKB-KW"/>
</dbReference>
<keyword evidence="1" id="KW-0456">Lyase</keyword>
<evidence type="ECO:0000313" key="4">
    <source>
        <dbReference type="Proteomes" id="UP001152888"/>
    </source>
</evidence>
<dbReference type="GO" id="GO:0005737">
    <property type="term" value="C:cytoplasm"/>
    <property type="evidence" value="ECO:0007669"/>
    <property type="project" value="TreeGrafter"/>
</dbReference>
<dbReference type="EMBL" id="CAKOFQ010007981">
    <property type="protein sequence ID" value="CAH2010558.1"/>
    <property type="molecule type" value="Genomic_DNA"/>
</dbReference>
<dbReference type="SUPFAM" id="SSF53383">
    <property type="entry name" value="PLP-dependent transferases"/>
    <property type="match status" value="1"/>
</dbReference>
<dbReference type="InterPro" id="IPR015422">
    <property type="entry name" value="PyrdxlP-dep_Trfase_small"/>
</dbReference>
<proteinExistence type="predicted"/>
<dbReference type="PANTHER" id="PTHR11999:SF70">
    <property type="entry name" value="MIP05841P"/>
    <property type="match status" value="1"/>
</dbReference>
<dbReference type="OrthoDB" id="639767at2759"/>
<dbReference type="Proteomes" id="UP001152888">
    <property type="component" value="Unassembled WGS sequence"/>
</dbReference>
<feature type="compositionally biased region" description="Polar residues" evidence="2">
    <location>
        <begin position="222"/>
        <end position="232"/>
    </location>
</feature>
<protein>
    <submittedName>
        <fullName evidence="3">Uncharacterized protein</fullName>
    </submittedName>
</protein>
<reference evidence="3" key="1">
    <citation type="submission" date="2022-03" db="EMBL/GenBank/DDBJ databases">
        <authorList>
            <person name="Sayadi A."/>
        </authorList>
    </citation>
    <scope>NUCLEOTIDE SEQUENCE</scope>
</reference>
<dbReference type="InterPro" id="IPR010977">
    <property type="entry name" value="Aromatic_deC"/>
</dbReference>
<evidence type="ECO:0000256" key="1">
    <source>
        <dbReference type="ARBA" id="ARBA00022793"/>
    </source>
</evidence>
<gene>
    <name evidence="3" type="ORF">ACAOBT_LOCUS31606</name>
</gene>
<dbReference type="InterPro" id="IPR015424">
    <property type="entry name" value="PyrdxlP-dep_Trfase"/>
</dbReference>
<feature type="region of interest" description="Disordered" evidence="2">
    <location>
        <begin position="125"/>
        <end position="155"/>
    </location>
</feature>
<organism evidence="3 4">
    <name type="scientific">Acanthoscelides obtectus</name>
    <name type="common">Bean weevil</name>
    <name type="synonym">Bruchus obtectus</name>
    <dbReference type="NCBI Taxonomy" id="200917"/>
    <lineage>
        <taxon>Eukaryota</taxon>
        <taxon>Metazoa</taxon>
        <taxon>Ecdysozoa</taxon>
        <taxon>Arthropoda</taxon>
        <taxon>Hexapoda</taxon>
        <taxon>Insecta</taxon>
        <taxon>Pterygota</taxon>
        <taxon>Neoptera</taxon>
        <taxon>Endopterygota</taxon>
        <taxon>Coleoptera</taxon>
        <taxon>Polyphaga</taxon>
        <taxon>Cucujiformia</taxon>
        <taxon>Chrysomeloidea</taxon>
        <taxon>Chrysomelidae</taxon>
        <taxon>Bruchinae</taxon>
        <taxon>Bruchini</taxon>
        <taxon>Acanthoscelides</taxon>
    </lineage>
</organism>
<keyword evidence="4" id="KW-1185">Reference proteome</keyword>
<keyword evidence="1" id="KW-0210">Decarboxylase</keyword>